<proteinExistence type="predicted"/>
<comment type="caution">
    <text evidence="2">The sequence shown here is derived from an EMBL/GenBank/DDBJ whole genome shotgun (WGS) entry which is preliminary data.</text>
</comment>
<dbReference type="PANTHER" id="PTHR14136:SF17">
    <property type="entry name" value="BTB_POZ DOMAIN-CONTAINING PROTEIN KCTD9"/>
    <property type="match status" value="1"/>
</dbReference>
<dbReference type="InterPro" id="IPR021789">
    <property type="entry name" value="KHA_dom"/>
</dbReference>
<dbReference type="Pfam" id="PF11834">
    <property type="entry name" value="KHA"/>
    <property type="match status" value="1"/>
</dbReference>
<dbReference type="InterPro" id="IPR003131">
    <property type="entry name" value="T1-type_BTB"/>
</dbReference>
<evidence type="ECO:0000259" key="1">
    <source>
        <dbReference type="PROSITE" id="PS50097"/>
    </source>
</evidence>
<dbReference type="InterPro" id="IPR000210">
    <property type="entry name" value="BTB/POZ_dom"/>
</dbReference>
<dbReference type="PANTHER" id="PTHR14136">
    <property type="entry name" value="BTB_POZ DOMAIN-CONTAINING PROTEIN KCTD9"/>
    <property type="match status" value="1"/>
</dbReference>
<organism evidence="2 3">
    <name type="scientific">Operophtera brumata</name>
    <name type="common">Winter moth</name>
    <name type="synonym">Phalaena brumata</name>
    <dbReference type="NCBI Taxonomy" id="104452"/>
    <lineage>
        <taxon>Eukaryota</taxon>
        <taxon>Metazoa</taxon>
        <taxon>Ecdysozoa</taxon>
        <taxon>Arthropoda</taxon>
        <taxon>Hexapoda</taxon>
        <taxon>Insecta</taxon>
        <taxon>Pterygota</taxon>
        <taxon>Neoptera</taxon>
        <taxon>Endopterygota</taxon>
        <taxon>Lepidoptera</taxon>
        <taxon>Glossata</taxon>
        <taxon>Ditrysia</taxon>
        <taxon>Geometroidea</taxon>
        <taxon>Geometridae</taxon>
        <taxon>Larentiinae</taxon>
        <taxon>Operophtera</taxon>
    </lineage>
</organism>
<dbReference type="Proteomes" id="UP000037510">
    <property type="component" value="Unassembled WGS sequence"/>
</dbReference>
<gene>
    <name evidence="2" type="ORF">OBRU01_14977</name>
</gene>
<dbReference type="Gene3D" id="2.160.20.80">
    <property type="entry name" value="E3 ubiquitin-protein ligase SopA"/>
    <property type="match status" value="1"/>
</dbReference>
<keyword evidence="3" id="KW-1185">Reference proteome</keyword>
<feature type="domain" description="BTB" evidence="1">
    <location>
        <begin position="101"/>
        <end position="175"/>
    </location>
</feature>
<dbReference type="InterPro" id="IPR001646">
    <property type="entry name" value="5peptide_repeat"/>
</dbReference>
<dbReference type="EMBL" id="JTDY01002810">
    <property type="protein sequence ID" value="KOB70682.1"/>
    <property type="molecule type" value="Genomic_DNA"/>
</dbReference>
<accession>A0A0L7L5F6</accession>
<name>A0A0L7L5F6_OPEBR</name>
<dbReference type="SUPFAM" id="SSF54695">
    <property type="entry name" value="POZ domain"/>
    <property type="match status" value="1"/>
</dbReference>
<protein>
    <submittedName>
        <fullName evidence="2">BTB/POZ domain-containing protein KCTD9</fullName>
    </submittedName>
</protein>
<evidence type="ECO:0000313" key="3">
    <source>
        <dbReference type="Proteomes" id="UP000037510"/>
    </source>
</evidence>
<sequence>MKRAYVYKNKDEDDGKVLVVEDSMEALKTALKNHYELNEENVKIYFGNGCEILDIRVIRDDEKIYLSMSSSKGGKVCDIAEKFSDKLTVGDGQSKAVSGWITLNVGGRNFTTSRSTLLAKEPLSMLARMFADDNNVYLMNPSVTDANGAFLIDRSPEYFEPILNYLRHGVVVLDTQVNPRGVLEEAYACLSRCNLSGANLSHCCLERADLSHANLEGTQLLGSCDLSGSDLHEANLRGANLKDAAFELMLTPLHILQKIPKMQNGDETLAPTESNYLCDFT</sequence>
<dbReference type="AlphaFoldDB" id="A0A0L7L5F6"/>
<reference evidence="2 3" key="1">
    <citation type="journal article" date="2015" name="Genome Biol. Evol.">
        <title>The genome of winter moth (Operophtera brumata) provides a genomic perspective on sexual dimorphism and phenology.</title>
        <authorList>
            <person name="Derks M.F."/>
            <person name="Smit S."/>
            <person name="Salis L."/>
            <person name="Schijlen E."/>
            <person name="Bossers A."/>
            <person name="Mateman C."/>
            <person name="Pijl A.S."/>
            <person name="de Ridder D."/>
            <person name="Groenen M.A."/>
            <person name="Visser M.E."/>
            <person name="Megens H.J."/>
        </authorList>
    </citation>
    <scope>NUCLEOTIDE SEQUENCE [LARGE SCALE GENOMIC DNA]</scope>
    <source>
        <strain evidence="2">WM2013NL</strain>
        <tissue evidence="2">Head and thorax</tissue>
    </source>
</reference>
<dbReference type="Pfam" id="PF00805">
    <property type="entry name" value="Pentapeptide"/>
    <property type="match status" value="2"/>
</dbReference>
<evidence type="ECO:0000313" key="2">
    <source>
        <dbReference type="EMBL" id="KOB70682.1"/>
    </source>
</evidence>
<dbReference type="InterPro" id="IPR051082">
    <property type="entry name" value="Pentapeptide-BTB/POZ_domain"/>
</dbReference>
<dbReference type="Pfam" id="PF02214">
    <property type="entry name" value="BTB_2"/>
    <property type="match status" value="1"/>
</dbReference>
<dbReference type="SUPFAM" id="SSF141571">
    <property type="entry name" value="Pentapeptide repeat-like"/>
    <property type="match status" value="1"/>
</dbReference>
<dbReference type="InterPro" id="IPR011333">
    <property type="entry name" value="SKP1/BTB/POZ_sf"/>
</dbReference>
<dbReference type="Gene3D" id="3.30.710.10">
    <property type="entry name" value="Potassium Channel Kv1.1, Chain A"/>
    <property type="match status" value="1"/>
</dbReference>
<dbReference type="PROSITE" id="PS50097">
    <property type="entry name" value="BTB"/>
    <property type="match status" value="1"/>
</dbReference>
<dbReference type="STRING" id="104452.A0A0L7L5F6"/>
<dbReference type="GO" id="GO:0051260">
    <property type="term" value="P:protein homooligomerization"/>
    <property type="evidence" value="ECO:0007669"/>
    <property type="project" value="InterPro"/>
</dbReference>